<sequence length="72" mass="7646">MDQGSSSFIEPNVQESVHTQVDQFQIQEGGANNGEIDQSANALPPVDVGRGAWSYLAAATALEVSQIHMESS</sequence>
<evidence type="ECO:0000313" key="3">
    <source>
        <dbReference type="Proteomes" id="UP001355207"/>
    </source>
</evidence>
<dbReference type="RefSeq" id="XP_066076667.1">
    <property type="nucleotide sequence ID" value="XM_066220570.1"/>
</dbReference>
<feature type="region of interest" description="Disordered" evidence="1">
    <location>
        <begin position="1"/>
        <end position="21"/>
    </location>
</feature>
<gene>
    <name evidence="2" type="ORF">L201_004833</name>
</gene>
<organism evidence="2 3">
    <name type="scientific">Kwoniella dendrophila CBS 6074</name>
    <dbReference type="NCBI Taxonomy" id="1295534"/>
    <lineage>
        <taxon>Eukaryota</taxon>
        <taxon>Fungi</taxon>
        <taxon>Dikarya</taxon>
        <taxon>Basidiomycota</taxon>
        <taxon>Agaricomycotina</taxon>
        <taxon>Tremellomycetes</taxon>
        <taxon>Tremellales</taxon>
        <taxon>Cryptococcaceae</taxon>
        <taxon>Kwoniella</taxon>
    </lineage>
</organism>
<dbReference type="AlphaFoldDB" id="A0AAX4JYG9"/>
<name>A0AAX4JYG9_9TREE</name>
<protein>
    <submittedName>
        <fullName evidence="2">Uncharacterized protein</fullName>
    </submittedName>
</protein>
<evidence type="ECO:0000313" key="2">
    <source>
        <dbReference type="EMBL" id="WWC89904.1"/>
    </source>
</evidence>
<dbReference type="GeneID" id="91095503"/>
<reference evidence="2 3" key="1">
    <citation type="submission" date="2024-01" db="EMBL/GenBank/DDBJ databases">
        <title>Comparative genomics of Cryptococcus and Kwoniella reveals pathogenesis evolution and contrasting modes of karyotype evolution via chromosome fusion or intercentromeric recombination.</title>
        <authorList>
            <person name="Coelho M.A."/>
            <person name="David-Palma M."/>
            <person name="Shea T."/>
            <person name="Bowers K."/>
            <person name="McGinley-Smith S."/>
            <person name="Mohammad A.W."/>
            <person name="Gnirke A."/>
            <person name="Yurkov A.M."/>
            <person name="Nowrousian M."/>
            <person name="Sun S."/>
            <person name="Cuomo C.A."/>
            <person name="Heitman J."/>
        </authorList>
    </citation>
    <scope>NUCLEOTIDE SEQUENCE [LARGE SCALE GENOMIC DNA]</scope>
    <source>
        <strain evidence="2 3">CBS 6074</strain>
    </source>
</reference>
<evidence type="ECO:0000256" key="1">
    <source>
        <dbReference type="SAM" id="MobiDB-lite"/>
    </source>
</evidence>
<dbReference type="EMBL" id="CP144103">
    <property type="protein sequence ID" value="WWC89904.1"/>
    <property type="molecule type" value="Genomic_DNA"/>
</dbReference>
<keyword evidence="3" id="KW-1185">Reference proteome</keyword>
<dbReference type="Proteomes" id="UP001355207">
    <property type="component" value="Chromosome 6"/>
</dbReference>
<accession>A0AAX4JYG9</accession>
<proteinExistence type="predicted"/>